<dbReference type="AlphaFoldDB" id="A0A7K3WFM6"/>
<dbReference type="Proteomes" id="UP000470470">
    <property type="component" value="Unassembled WGS sequence"/>
</dbReference>
<keyword evidence="4" id="KW-1185">Reference proteome</keyword>
<evidence type="ECO:0000256" key="1">
    <source>
        <dbReference type="ARBA" id="ARBA00022500"/>
    </source>
</evidence>
<accession>A0A7K3WFM6</accession>
<dbReference type="SUPFAM" id="SSF103039">
    <property type="entry name" value="CheC-like"/>
    <property type="match status" value="1"/>
</dbReference>
<dbReference type="InterPro" id="IPR028976">
    <property type="entry name" value="CheC-like_sf"/>
</dbReference>
<evidence type="ECO:0000259" key="2">
    <source>
        <dbReference type="Pfam" id="PF13690"/>
    </source>
</evidence>
<evidence type="ECO:0000313" key="4">
    <source>
        <dbReference type="Proteomes" id="UP000470470"/>
    </source>
</evidence>
<organism evidence="3 4">
    <name type="scientific">Goekera deserti</name>
    <dbReference type="NCBI Taxonomy" id="2497753"/>
    <lineage>
        <taxon>Bacteria</taxon>
        <taxon>Bacillati</taxon>
        <taxon>Actinomycetota</taxon>
        <taxon>Actinomycetes</taxon>
        <taxon>Geodermatophilales</taxon>
        <taxon>Geodermatophilaceae</taxon>
        <taxon>Goekera</taxon>
    </lineage>
</organism>
<dbReference type="GO" id="GO:0006935">
    <property type="term" value="P:chemotaxis"/>
    <property type="evidence" value="ECO:0007669"/>
    <property type="project" value="UniProtKB-KW"/>
</dbReference>
<dbReference type="Gene3D" id="3.40.1550.10">
    <property type="entry name" value="CheC-like"/>
    <property type="match status" value="1"/>
</dbReference>
<proteinExistence type="predicted"/>
<name>A0A7K3WFM6_9ACTN</name>
<dbReference type="Pfam" id="PF13690">
    <property type="entry name" value="CheX"/>
    <property type="match status" value="1"/>
</dbReference>
<protein>
    <submittedName>
        <fullName evidence="3">Chemotaxis protein CheX</fullName>
    </submittedName>
</protein>
<keyword evidence="1" id="KW-0145">Chemotaxis</keyword>
<sequence>MTAPPITELIDAGTVQGIADEVWVAMLGEDEFLVPLPAELPTETVSAWVSVSGPWNGAVVLTCAPATAEELTRFVLQAHPPELLENGDVTDAFGELANVLGGNVKSLLPGPSKLGLPEVGTTPSAGSPVDTCRVDAVWRGHPLSITVQGAAAPVHPERNEVPL</sequence>
<dbReference type="InterPro" id="IPR028051">
    <property type="entry name" value="CheX-like_dom"/>
</dbReference>
<dbReference type="RefSeq" id="WP_152731542.1">
    <property type="nucleotide sequence ID" value="NZ_JAABOZ010000008.1"/>
</dbReference>
<comment type="caution">
    <text evidence="3">The sequence shown here is derived from an EMBL/GenBank/DDBJ whole genome shotgun (WGS) entry which is preliminary data.</text>
</comment>
<evidence type="ECO:0000313" key="3">
    <source>
        <dbReference type="EMBL" id="NEL55234.1"/>
    </source>
</evidence>
<reference evidence="3 4" key="1">
    <citation type="submission" date="2020-02" db="EMBL/GenBank/DDBJ databases">
        <title>The whole genome sequence of CPCC 205119.</title>
        <authorList>
            <person name="Jiang Z."/>
        </authorList>
    </citation>
    <scope>NUCLEOTIDE SEQUENCE [LARGE SCALE GENOMIC DNA]</scope>
    <source>
        <strain evidence="3 4">CPCC 205119</strain>
    </source>
</reference>
<gene>
    <name evidence="3" type="ORF">G1H19_14650</name>
</gene>
<dbReference type="EMBL" id="JAAGWK010000021">
    <property type="protein sequence ID" value="NEL55234.1"/>
    <property type="molecule type" value="Genomic_DNA"/>
</dbReference>
<feature type="domain" description="Chemotaxis phosphatase CheX-like" evidence="2">
    <location>
        <begin position="45"/>
        <end position="120"/>
    </location>
</feature>